<dbReference type="EMBL" id="OC855757">
    <property type="protein sequence ID" value="CAD7622591.1"/>
    <property type="molecule type" value="Genomic_DNA"/>
</dbReference>
<dbReference type="InterPro" id="IPR001096">
    <property type="entry name" value="Peptidase_C13"/>
</dbReference>
<keyword evidence="2" id="KW-0732">Signal</keyword>
<gene>
    <name evidence="3" type="ORF">OSB1V03_LOCUS3054</name>
</gene>
<dbReference type="PRINTS" id="PR00776">
    <property type="entry name" value="HEMOGLOBNASE"/>
</dbReference>
<dbReference type="PANTHER" id="PTHR12000:SF42">
    <property type="entry name" value="LEGUMAIN"/>
    <property type="match status" value="1"/>
</dbReference>
<dbReference type="GO" id="GO:0004197">
    <property type="term" value="F:cysteine-type endopeptidase activity"/>
    <property type="evidence" value="ECO:0007669"/>
    <property type="project" value="TreeGrafter"/>
</dbReference>
<protein>
    <recommendedName>
        <fullName evidence="5">Legumain</fullName>
    </recommendedName>
</protein>
<reference evidence="3" key="1">
    <citation type="submission" date="2020-11" db="EMBL/GenBank/DDBJ databases">
        <authorList>
            <person name="Tran Van P."/>
        </authorList>
    </citation>
    <scope>NUCLEOTIDE SEQUENCE</scope>
</reference>
<dbReference type="Pfam" id="PF01650">
    <property type="entry name" value="Peptidase_C13"/>
    <property type="match status" value="2"/>
</dbReference>
<comment type="similarity">
    <text evidence="1">Belongs to the peptidase C13 family.</text>
</comment>
<keyword evidence="4" id="KW-1185">Reference proteome</keyword>
<accession>A0A7R9KIL8</accession>
<proteinExistence type="inferred from homology"/>
<dbReference type="AlphaFoldDB" id="A0A7R9KIL8"/>
<feature type="non-terminal residue" evidence="3">
    <location>
        <position position="1"/>
    </location>
</feature>
<evidence type="ECO:0008006" key="5">
    <source>
        <dbReference type="Google" id="ProtNLM"/>
    </source>
</evidence>
<dbReference type="PANTHER" id="PTHR12000">
    <property type="entry name" value="HEMOGLOBINASE FAMILY MEMBER"/>
    <property type="match status" value="1"/>
</dbReference>
<dbReference type="OrthoDB" id="9995590at2759"/>
<dbReference type="EMBL" id="CAJPIZ010001182">
    <property type="protein sequence ID" value="CAG2103021.1"/>
    <property type="molecule type" value="Genomic_DNA"/>
</dbReference>
<name>A0A7R9KIL8_9ACAR</name>
<sequence>MLLSYSILLFLLSITLKVNCDQGEFTGKRWVVLCSGGRSWVNYAFHANVYHAYHMFRGNGIPDENIIIMHYDDIANNSVNPTPSKVYNDYNKTDVYYGVPKHYTGDDVNPTNFLGVLKGDETLARSGKPVVNSGPDDHIFVYFADHGSPDMIHFPFEFLWGEELNVALQEMHLNKRYSKLVFYLDTCESGSMFYKLLPNNIDVYAVSATSPEQLGTLFSYYWMKNTELNDFGNEITLQQQFEYIYSSANKSNPDIIDETQQAQQYGDLSIAKLPISQFFGKSPKSIRNDILLDNTLNDRVNTRDVPLYMAKIAVDEALNTNEKNRNNPTPGKVFNEVNGSDVYHGVPKHYTGDDVNPTNFLGVLKGDQTLARSGKPVVNSGPDDHIFVFFTDHGSPGSMFNKMLPDNIDAYPKNKHLPTPSQPPQVDSLGVLHCHLYNAFAFINIIITKSDGFYLGMTTVGGTQYPLIANQRTTAP</sequence>
<dbReference type="Proteomes" id="UP000759131">
    <property type="component" value="Unassembled WGS sequence"/>
</dbReference>
<dbReference type="Gene3D" id="3.40.50.1460">
    <property type="match status" value="2"/>
</dbReference>
<organism evidence="3">
    <name type="scientific">Medioppia subpectinata</name>
    <dbReference type="NCBI Taxonomy" id="1979941"/>
    <lineage>
        <taxon>Eukaryota</taxon>
        <taxon>Metazoa</taxon>
        <taxon>Ecdysozoa</taxon>
        <taxon>Arthropoda</taxon>
        <taxon>Chelicerata</taxon>
        <taxon>Arachnida</taxon>
        <taxon>Acari</taxon>
        <taxon>Acariformes</taxon>
        <taxon>Sarcoptiformes</taxon>
        <taxon>Oribatida</taxon>
        <taxon>Brachypylina</taxon>
        <taxon>Oppioidea</taxon>
        <taxon>Oppiidae</taxon>
        <taxon>Medioppia</taxon>
    </lineage>
</organism>
<feature type="signal peptide" evidence="2">
    <location>
        <begin position="1"/>
        <end position="20"/>
    </location>
</feature>
<dbReference type="GO" id="GO:0006624">
    <property type="term" value="P:vacuolar protein processing"/>
    <property type="evidence" value="ECO:0007669"/>
    <property type="project" value="TreeGrafter"/>
</dbReference>
<feature type="chain" id="PRO_5036403360" description="Legumain" evidence="2">
    <location>
        <begin position="21"/>
        <end position="476"/>
    </location>
</feature>
<evidence type="ECO:0000313" key="4">
    <source>
        <dbReference type="Proteomes" id="UP000759131"/>
    </source>
</evidence>
<dbReference type="GO" id="GO:0005773">
    <property type="term" value="C:vacuole"/>
    <property type="evidence" value="ECO:0007669"/>
    <property type="project" value="GOC"/>
</dbReference>
<evidence type="ECO:0000256" key="1">
    <source>
        <dbReference type="ARBA" id="ARBA00009941"/>
    </source>
</evidence>
<evidence type="ECO:0000313" key="3">
    <source>
        <dbReference type="EMBL" id="CAD7622591.1"/>
    </source>
</evidence>
<dbReference type="GO" id="GO:0051603">
    <property type="term" value="P:proteolysis involved in protein catabolic process"/>
    <property type="evidence" value="ECO:0007669"/>
    <property type="project" value="TreeGrafter"/>
</dbReference>
<evidence type="ECO:0000256" key="2">
    <source>
        <dbReference type="SAM" id="SignalP"/>
    </source>
</evidence>